<dbReference type="EMBL" id="CP014544">
    <property type="protein sequence ID" value="AMO67477.1"/>
    <property type="molecule type" value="Genomic_DNA"/>
</dbReference>
<organism evidence="9 10">
    <name type="scientific">Zhongshania aliphaticivorans</name>
    <dbReference type="NCBI Taxonomy" id="1470434"/>
    <lineage>
        <taxon>Bacteria</taxon>
        <taxon>Pseudomonadati</taxon>
        <taxon>Pseudomonadota</taxon>
        <taxon>Gammaproteobacteria</taxon>
        <taxon>Cellvibrionales</taxon>
        <taxon>Spongiibacteraceae</taxon>
        <taxon>Zhongshania</taxon>
    </lineage>
</organism>
<dbReference type="GO" id="GO:0015483">
    <property type="term" value="F:long-chain fatty acid transporting porin activity"/>
    <property type="evidence" value="ECO:0007669"/>
    <property type="project" value="TreeGrafter"/>
</dbReference>
<evidence type="ECO:0000256" key="1">
    <source>
        <dbReference type="ARBA" id="ARBA00004571"/>
    </source>
</evidence>
<sequence length="439" mass="47613">MTRKTKIINLVFGCQLLVLSAASQAGLGSYLNGAGATNRALSGAGVAFAEDSMVIATNPAGILALEKDGWVLGSIFLSAGQTAYAKEPTASSQPNGAFVFAPGQRRAEPDVPAEIDGVFPIPFGAIHRQIDERNAIGLVVYGNGGININYKAFDNPNCPSNTPQQGYLCFGDTGSDIAQIFIAPTWSHQLNERLRIGISPELIYQTIEVNGFQLFSPASAAPNKLSNNGHSQSFGYGIKTGATLVINDQLTAGLTLQSKGYMQKHQEYRGLLAEQGDLDIAPYLQYGLAWQANPSLTLIADYQRIYFSKVKAYANSGSAPGRYGDDNGPGFGWSDLSVLKLGLHYRVDEKITLRFGYSDVHKKPLDQREIINNLISTAVFDERYNVGISWSPNTIDTIDLTFNYVPKQEIIGNNPLASDQQITLSNKLASIDIAWRKSF</sequence>
<evidence type="ECO:0000256" key="7">
    <source>
        <dbReference type="ARBA" id="ARBA00023237"/>
    </source>
</evidence>
<keyword evidence="3" id="KW-1134">Transmembrane beta strand</keyword>
<accession>A0A127M2N0</accession>
<evidence type="ECO:0000256" key="5">
    <source>
        <dbReference type="ARBA" id="ARBA00022729"/>
    </source>
</evidence>
<protein>
    <recommendedName>
        <fullName evidence="11">Long-chain fatty acid transport protein</fullName>
    </recommendedName>
</protein>
<evidence type="ECO:0000256" key="3">
    <source>
        <dbReference type="ARBA" id="ARBA00022452"/>
    </source>
</evidence>
<evidence type="ECO:0000256" key="4">
    <source>
        <dbReference type="ARBA" id="ARBA00022692"/>
    </source>
</evidence>
<evidence type="ECO:0008006" key="11">
    <source>
        <dbReference type="Google" id="ProtNLM"/>
    </source>
</evidence>
<reference evidence="9 10" key="1">
    <citation type="submission" date="2015-12" db="EMBL/GenBank/DDBJ databases">
        <authorList>
            <person name="Shamseldin A."/>
            <person name="Moawad H."/>
            <person name="Abd El-Rahim W.M."/>
            <person name="Sadowsky M.J."/>
        </authorList>
    </citation>
    <scope>NUCLEOTIDE SEQUENCE [LARGE SCALE GENOMIC DNA]</scope>
    <source>
        <strain evidence="9 10">SM2</strain>
    </source>
</reference>
<comment type="subcellular location">
    <subcellularLocation>
        <location evidence="1">Cell outer membrane</location>
        <topology evidence="1">Multi-pass membrane protein</topology>
    </subcellularLocation>
</comment>
<proteinExistence type="inferred from homology"/>
<comment type="similarity">
    <text evidence="2">Belongs to the OmpP1/FadL family.</text>
</comment>
<dbReference type="KEGG" id="zal:AZF00_03825"/>
<evidence type="ECO:0000313" key="9">
    <source>
        <dbReference type="EMBL" id="AMO67477.1"/>
    </source>
</evidence>
<keyword evidence="4" id="KW-0812">Transmembrane</keyword>
<evidence type="ECO:0000256" key="8">
    <source>
        <dbReference type="SAM" id="SignalP"/>
    </source>
</evidence>
<keyword evidence="7" id="KW-0998">Cell outer membrane</keyword>
<keyword evidence="5 8" id="KW-0732">Signal</keyword>
<dbReference type="InterPro" id="IPR005017">
    <property type="entry name" value="OMPP1/FadL/TodX"/>
</dbReference>
<dbReference type="STRING" id="1470434.AZF00_03825"/>
<dbReference type="Gene3D" id="2.40.160.60">
    <property type="entry name" value="Outer membrane protein transport protein (OMPP1/FadL/TodX)"/>
    <property type="match status" value="1"/>
</dbReference>
<dbReference type="SUPFAM" id="SSF56935">
    <property type="entry name" value="Porins"/>
    <property type="match status" value="1"/>
</dbReference>
<dbReference type="PANTHER" id="PTHR35093">
    <property type="entry name" value="OUTER MEMBRANE PROTEIN NMB0088-RELATED"/>
    <property type="match status" value="1"/>
</dbReference>
<evidence type="ECO:0000256" key="6">
    <source>
        <dbReference type="ARBA" id="ARBA00023136"/>
    </source>
</evidence>
<evidence type="ECO:0000256" key="2">
    <source>
        <dbReference type="ARBA" id="ARBA00008163"/>
    </source>
</evidence>
<dbReference type="Pfam" id="PF03349">
    <property type="entry name" value="Toluene_X"/>
    <property type="match status" value="1"/>
</dbReference>
<name>A0A127M2N0_9GAMM</name>
<dbReference type="AlphaFoldDB" id="A0A127M2N0"/>
<dbReference type="GO" id="GO:0009279">
    <property type="term" value="C:cell outer membrane"/>
    <property type="evidence" value="ECO:0007669"/>
    <property type="project" value="UniProtKB-SubCell"/>
</dbReference>
<dbReference type="RefSeq" id="WP_008246035.1">
    <property type="nucleotide sequence ID" value="NZ_CP014544.1"/>
</dbReference>
<gene>
    <name evidence="9" type="ORF">AZF00_03825</name>
</gene>
<feature type="signal peptide" evidence="8">
    <location>
        <begin position="1"/>
        <end position="25"/>
    </location>
</feature>
<feature type="chain" id="PRO_5007274946" description="Long-chain fatty acid transport protein" evidence="8">
    <location>
        <begin position="26"/>
        <end position="439"/>
    </location>
</feature>
<dbReference type="PANTHER" id="PTHR35093:SF8">
    <property type="entry name" value="OUTER MEMBRANE PROTEIN NMB0088-RELATED"/>
    <property type="match status" value="1"/>
</dbReference>
<keyword evidence="6" id="KW-0472">Membrane</keyword>
<dbReference type="Proteomes" id="UP000074119">
    <property type="component" value="Chromosome"/>
</dbReference>
<evidence type="ECO:0000313" key="10">
    <source>
        <dbReference type="Proteomes" id="UP000074119"/>
    </source>
</evidence>